<proteinExistence type="predicted"/>
<evidence type="ECO:0000313" key="3">
    <source>
        <dbReference type="EMBL" id="KAG0466708.1"/>
    </source>
</evidence>
<keyword evidence="2" id="KW-0472">Membrane</keyword>
<evidence type="ECO:0000256" key="2">
    <source>
        <dbReference type="SAM" id="Phobius"/>
    </source>
</evidence>
<keyword evidence="2" id="KW-0812">Transmembrane</keyword>
<feature type="region of interest" description="Disordered" evidence="1">
    <location>
        <begin position="376"/>
        <end position="397"/>
    </location>
</feature>
<dbReference type="AlphaFoldDB" id="A0A835Q8I1"/>
<accession>A0A835Q8I1</accession>
<name>A0A835Q8I1_VANPL</name>
<keyword evidence="4" id="KW-1185">Reference proteome</keyword>
<evidence type="ECO:0000256" key="1">
    <source>
        <dbReference type="SAM" id="MobiDB-lite"/>
    </source>
</evidence>
<protein>
    <submittedName>
        <fullName evidence="3">Uncharacterized protein</fullName>
    </submittedName>
</protein>
<feature type="transmembrane region" description="Helical" evidence="2">
    <location>
        <begin position="346"/>
        <end position="367"/>
    </location>
</feature>
<gene>
    <name evidence="3" type="ORF">HPP92_018288</name>
</gene>
<comment type="caution">
    <text evidence="3">The sequence shown here is derived from an EMBL/GenBank/DDBJ whole genome shotgun (WGS) entry which is preliminary data.</text>
</comment>
<keyword evidence="2" id="KW-1133">Transmembrane helix</keyword>
<organism evidence="3 4">
    <name type="scientific">Vanilla planifolia</name>
    <name type="common">Vanilla</name>
    <dbReference type="NCBI Taxonomy" id="51239"/>
    <lineage>
        <taxon>Eukaryota</taxon>
        <taxon>Viridiplantae</taxon>
        <taxon>Streptophyta</taxon>
        <taxon>Embryophyta</taxon>
        <taxon>Tracheophyta</taxon>
        <taxon>Spermatophyta</taxon>
        <taxon>Magnoliopsida</taxon>
        <taxon>Liliopsida</taxon>
        <taxon>Asparagales</taxon>
        <taxon>Orchidaceae</taxon>
        <taxon>Vanilloideae</taxon>
        <taxon>Vanilleae</taxon>
        <taxon>Vanilla</taxon>
    </lineage>
</organism>
<evidence type="ECO:0000313" key="4">
    <source>
        <dbReference type="Proteomes" id="UP000636800"/>
    </source>
</evidence>
<sequence length="397" mass="44234">MPTIAAALTIDSLLPGSTEKVPMKKPLPQEESPALAQMKQSFYNPSLYAVPTPVHIPDHSSIAFSPTTYVINHKRRDAQSGSGDVNRTAEFEVPLGVVDSYGGDGEGLLGMVGGQTDQDTDERLVDLEVVDRQIEKEDHDFLDTLESVTVCTSGSDVEDGHSPRCVWMGKQLSVHSRSQDEYHDAAEEFCSDGSLSSSSPLSNRNYHNEMHTLRISLIEQSNKIKVVESSLLCMTQHWEKLLKCLSQLGLLSSEMQDFGNLENDIDPSALCQEIVVLKFVSEAIATDMAKDEVREAFKETIFAKNHEISRLKHQMLYYEAMNHEMSLRNQEIVDLARKRRKRTRRWIWSFVGLSITVGASLLAYAYLPHSGKEFSSASQATDGSDIPSSHEYCDASD</sequence>
<dbReference type="PANTHER" id="PTHR35490:SF3">
    <property type="entry name" value="(WILD MALAYSIAN BANANA) HYPOTHETICAL PROTEIN"/>
    <property type="match status" value="1"/>
</dbReference>
<dbReference type="EMBL" id="JADCNL010000009">
    <property type="protein sequence ID" value="KAG0466708.1"/>
    <property type="molecule type" value="Genomic_DNA"/>
</dbReference>
<dbReference type="Proteomes" id="UP000636800">
    <property type="component" value="Unassembled WGS sequence"/>
</dbReference>
<dbReference type="OrthoDB" id="2161771at2759"/>
<dbReference type="PANTHER" id="PTHR35490">
    <property type="entry name" value="BACTERIOPHAGE N4 ADSORPTION B PROTEIN"/>
    <property type="match status" value="1"/>
</dbReference>
<reference evidence="3 4" key="1">
    <citation type="journal article" date="2020" name="Nat. Food">
        <title>A phased Vanilla planifolia genome enables genetic improvement of flavour and production.</title>
        <authorList>
            <person name="Hasing T."/>
            <person name="Tang H."/>
            <person name="Brym M."/>
            <person name="Khazi F."/>
            <person name="Huang T."/>
            <person name="Chambers A.H."/>
        </authorList>
    </citation>
    <scope>NUCLEOTIDE SEQUENCE [LARGE SCALE GENOMIC DNA]</scope>
    <source>
        <tissue evidence="3">Leaf</tissue>
    </source>
</reference>